<protein>
    <submittedName>
        <fullName evidence="2">Uncharacterized protein</fullName>
    </submittedName>
</protein>
<dbReference type="OMA" id="MERHQIR"/>
<feature type="transmembrane region" description="Helical" evidence="1">
    <location>
        <begin position="358"/>
        <end position="383"/>
    </location>
</feature>
<keyword evidence="3" id="KW-1185">Reference proteome</keyword>
<dbReference type="RefSeq" id="XP_012198537.1">
    <property type="nucleotide sequence ID" value="XM_012343147.1"/>
</dbReference>
<dbReference type="Proteomes" id="UP000030745">
    <property type="component" value="Unassembled WGS sequence"/>
</dbReference>
<dbReference type="GeneID" id="24127172"/>
<keyword evidence="1" id="KW-0812">Transmembrane</keyword>
<keyword evidence="1" id="KW-1133">Transmembrane helix</keyword>
<dbReference type="EMBL" id="KK583200">
    <property type="protein sequence ID" value="KDO30840.1"/>
    <property type="molecule type" value="Genomic_DNA"/>
</dbReference>
<evidence type="ECO:0000256" key="1">
    <source>
        <dbReference type="SAM" id="Phobius"/>
    </source>
</evidence>
<organism evidence="2 3">
    <name type="scientific">Saprolegnia parasitica (strain CBS 223.65)</name>
    <dbReference type="NCBI Taxonomy" id="695850"/>
    <lineage>
        <taxon>Eukaryota</taxon>
        <taxon>Sar</taxon>
        <taxon>Stramenopiles</taxon>
        <taxon>Oomycota</taxon>
        <taxon>Saprolegniomycetes</taxon>
        <taxon>Saprolegniales</taxon>
        <taxon>Saprolegniaceae</taxon>
        <taxon>Saprolegnia</taxon>
    </lineage>
</organism>
<dbReference type="VEuPathDB" id="FungiDB:SPRG_04741"/>
<accession>A0A067CNM7</accession>
<dbReference type="KEGG" id="spar:SPRG_04741"/>
<feature type="transmembrane region" description="Helical" evidence="1">
    <location>
        <begin position="510"/>
        <end position="531"/>
    </location>
</feature>
<feature type="transmembrane region" description="Helical" evidence="1">
    <location>
        <begin position="1408"/>
        <end position="1426"/>
    </location>
</feature>
<dbReference type="OrthoDB" id="73860at2759"/>
<keyword evidence="1" id="KW-0472">Membrane</keyword>
<sequence length="1519" mass="167644">MLDVHDEVRVWSNAGLSYFVLQYANQYQIGLQEDIQIQNALGYVWPHRLKSVASIHRGTLWTCDYMFPSLQTNLNVPGGNQSLVQNASTFFGLANTNLMENSAVAYPLPPSFQAVHNQIGPMATIDVLWVPIPSELYTTVQVFRSLLLAHLASDIALAPALDAIGTVELHPTPLKWQDPALLFYGGNPTCGFGVGLTFVQESFGFDDSCGTQKALAYTLSPLASLFAWTMLSDANATASICALLPAAEIHGCVTALHTLKATATLVPSLSELRLPTSSLPPLQLMQFVGRNASPVIETQRLLDSSFAFFGWVSVYEWAMNTREVVSFEGDYGRFVLMSSRMPPMPLAPYVISSSFGIYFWYSSVLVSLTLLGLAILVIGLWLYHRPMHSPWFKFQRITSATWLNRTLLTVRGLSAIVCLASASVQPMANATATWITYVVHEMLHPLTGALTATYAPWSSGVAWLVLALLDVAAPVEMATTLHRACFSQNMDQMLYCNSGSIQIGHVQRTLLQIAVLVGSLVVTYSVARVYAQYRNSVVVIDAHIPSFVLPSAATAFLDHNETLHGRIASLNIVSAAMCGILSIPRYGLFDTKLWLPLPADRFVMERHQIRLVHAGPSSALPVFARTDSDYEPIVRSRQRVARLVLLGGVLYTIFSLASNVAFLTVAQTFLANDFGWAGFNSTGMHAFLANAFNQQLLISTNTTLDLTSTALADISQLYNGSVASIAWSAHAPRRQLMDASVPLTRFVQGLRDMNPCMLPWMLTQYCWLDLDRHWAMASTTRRQARCVASQMDNGAVYLEIPLRNIRDWTAWDRCWGSSFEIGFVAHLQTSQRGQQWLTNLKLNTNSVNDEVALWRRYNLTRFQLQWQNYKTIGMIDTFSITSALGYTSSLTLSRSDASFHLLQQTSHRMYWAFASDLWAIATNTSLIGGYSLLASSPRFAFTNASSQDVLFQNLTLLQPLTPGLIVLQATIGPFGAVDMHYISCPLAGLQLYNNFHQALNTLLVTDALAQTSYFALPAKPRVCSLPPFLNNDLSLMANGGNLMCGNDVPQEPAFYGRLSNFGASSACHALFLDTMVPSRAELIFAFLSLRASTGIVPDASALCAIDPCSGLSPLCPIGFTRTMRFLADYAATFDALQAVATEAHDVLYALNIQTIQYYTATFDDADTLLYQINLLEPNEPLWAFYGWCHVFEWLDGRREVVLFQGDAGAIASISSGAMLIRGSPDPNEIPVSFATFLLGCTIYMTGLLISIAGLVTLYSVGQRGHLEGNNLYEINRIVGHVWAGRSFLLLRSITAIWMLNTSPLRLQQVGQVTLMRSPPLPWYQTILAAGESTWLVYALNDLGSCVTLEYTTTYAYKSSLLTYAVVSIWTLVAPVSYTAALDRSCTYVDMDAGLVCTSAAIHIGSPRGVLSVVFIACACVALCYRLERTLQPHLARRNVHSLVLNSQSLYMLDWSHWTYHGDVYLDKTSAVLAGLLSVEYDDTLYILDIKTWRVIAVPTNLTKPITLQRFARAIPISHL</sequence>
<gene>
    <name evidence="2" type="ORF">SPRG_04741</name>
</gene>
<reference evidence="2 3" key="1">
    <citation type="journal article" date="2013" name="PLoS Genet.">
        <title>Distinctive expansion of potential virulence genes in the genome of the oomycete fish pathogen Saprolegnia parasitica.</title>
        <authorList>
            <person name="Jiang R.H."/>
            <person name="de Bruijn I."/>
            <person name="Haas B.J."/>
            <person name="Belmonte R."/>
            <person name="Lobach L."/>
            <person name="Christie J."/>
            <person name="van den Ackerveken G."/>
            <person name="Bottin A."/>
            <person name="Bulone V."/>
            <person name="Diaz-Moreno S.M."/>
            <person name="Dumas B."/>
            <person name="Fan L."/>
            <person name="Gaulin E."/>
            <person name="Govers F."/>
            <person name="Grenville-Briggs L.J."/>
            <person name="Horner N.R."/>
            <person name="Levin J.Z."/>
            <person name="Mammella M."/>
            <person name="Meijer H.J."/>
            <person name="Morris P."/>
            <person name="Nusbaum C."/>
            <person name="Oome S."/>
            <person name="Phillips A.J."/>
            <person name="van Rooyen D."/>
            <person name="Rzeszutek E."/>
            <person name="Saraiva M."/>
            <person name="Secombes C.J."/>
            <person name="Seidl M.F."/>
            <person name="Snel B."/>
            <person name="Stassen J.H."/>
            <person name="Sykes S."/>
            <person name="Tripathy S."/>
            <person name="van den Berg H."/>
            <person name="Vega-Arreguin J.C."/>
            <person name="Wawra S."/>
            <person name="Young S.K."/>
            <person name="Zeng Q."/>
            <person name="Dieguez-Uribeondo J."/>
            <person name="Russ C."/>
            <person name="Tyler B.M."/>
            <person name="van West P."/>
        </authorList>
    </citation>
    <scope>NUCLEOTIDE SEQUENCE [LARGE SCALE GENOMIC DNA]</scope>
    <source>
        <strain evidence="2 3">CBS 223.65</strain>
    </source>
</reference>
<feature type="transmembrane region" description="Helical" evidence="1">
    <location>
        <begin position="1233"/>
        <end position="1260"/>
    </location>
</feature>
<evidence type="ECO:0000313" key="3">
    <source>
        <dbReference type="Proteomes" id="UP000030745"/>
    </source>
</evidence>
<feature type="transmembrane region" description="Helical" evidence="1">
    <location>
        <begin position="567"/>
        <end position="588"/>
    </location>
</feature>
<proteinExistence type="predicted"/>
<evidence type="ECO:0000313" key="2">
    <source>
        <dbReference type="EMBL" id="KDO30840.1"/>
    </source>
</evidence>
<name>A0A067CNM7_SAPPC</name>
<feature type="transmembrane region" description="Helical" evidence="1">
    <location>
        <begin position="643"/>
        <end position="665"/>
    </location>
</feature>
<feature type="transmembrane region" description="Helical" evidence="1">
    <location>
        <begin position="1360"/>
        <end position="1380"/>
    </location>
</feature>